<evidence type="ECO:0000256" key="1">
    <source>
        <dbReference type="SAM" id="MobiDB-lite"/>
    </source>
</evidence>
<sequence>MENLNLKHRVILGYPDLNNSGVRVVSGVEEGCITEFDTHIYKYNDSNNVNDDASSIIPLNVTNTEDVEYFTTFLAINKLPPPTKTALFINSLITLFCMHEVSEVIIVASLNFSEREEFVYLGCLSRIIKTLSPTAKLQDHFFNTFITLLKVEYIQTRCLLYPGKRTDGRHASDNSYEIGILKHLVEGLRKLLRDDSIISMDKVLNITLPPQKSAEKDPEEKERFDTIYM</sequence>
<reference evidence="2" key="1">
    <citation type="submission" date="2021-06" db="EMBL/GenBank/DDBJ databases">
        <authorList>
            <person name="Kallberg Y."/>
            <person name="Tangrot J."/>
            <person name="Rosling A."/>
        </authorList>
    </citation>
    <scope>NUCLEOTIDE SEQUENCE</scope>
    <source>
        <strain evidence="2">CL551</strain>
    </source>
</reference>
<keyword evidence="3" id="KW-1185">Reference proteome</keyword>
<feature type="compositionally biased region" description="Basic and acidic residues" evidence="1">
    <location>
        <begin position="213"/>
        <end position="229"/>
    </location>
</feature>
<comment type="caution">
    <text evidence="2">The sequence shown here is derived from an EMBL/GenBank/DDBJ whole genome shotgun (WGS) entry which is preliminary data.</text>
</comment>
<dbReference type="AlphaFoldDB" id="A0A9N8ZSW8"/>
<evidence type="ECO:0000313" key="2">
    <source>
        <dbReference type="EMBL" id="CAG8506842.1"/>
    </source>
</evidence>
<accession>A0A9N8ZSW8</accession>
<gene>
    <name evidence="2" type="ORF">AMORRO_LOCUS3531</name>
</gene>
<protein>
    <submittedName>
        <fullName evidence="2">17807_t:CDS:1</fullName>
    </submittedName>
</protein>
<proteinExistence type="predicted"/>
<evidence type="ECO:0000313" key="3">
    <source>
        <dbReference type="Proteomes" id="UP000789342"/>
    </source>
</evidence>
<dbReference type="EMBL" id="CAJVPV010001740">
    <property type="protein sequence ID" value="CAG8506842.1"/>
    <property type="molecule type" value="Genomic_DNA"/>
</dbReference>
<organism evidence="2 3">
    <name type="scientific">Acaulospora morrowiae</name>
    <dbReference type="NCBI Taxonomy" id="94023"/>
    <lineage>
        <taxon>Eukaryota</taxon>
        <taxon>Fungi</taxon>
        <taxon>Fungi incertae sedis</taxon>
        <taxon>Mucoromycota</taxon>
        <taxon>Glomeromycotina</taxon>
        <taxon>Glomeromycetes</taxon>
        <taxon>Diversisporales</taxon>
        <taxon>Acaulosporaceae</taxon>
        <taxon>Acaulospora</taxon>
    </lineage>
</organism>
<feature type="region of interest" description="Disordered" evidence="1">
    <location>
        <begin position="209"/>
        <end position="229"/>
    </location>
</feature>
<dbReference type="Proteomes" id="UP000789342">
    <property type="component" value="Unassembled WGS sequence"/>
</dbReference>
<name>A0A9N8ZSW8_9GLOM</name>